<dbReference type="Proteomes" id="UP000076761">
    <property type="component" value="Unassembled WGS sequence"/>
</dbReference>
<feature type="region of interest" description="Disordered" evidence="1">
    <location>
        <begin position="125"/>
        <end position="235"/>
    </location>
</feature>
<feature type="compositionally biased region" description="Low complexity" evidence="1">
    <location>
        <begin position="188"/>
        <end position="208"/>
    </location>
</feature>
<reference evidence="2 3" key="1">
    <citation type="journal article" date="2016" name="Mol. Biol. Evol.">
        <title>Comparative Genomics of Early-Diverging Mushroom-Forming Fungi Provides Insights into the Origins of Lignocellulose Decay Capabilities.</title>
        <authorList>
            <person name="Nagy L.G."/>
            <person name="Riley R."/>
            <person name="Tritt A."/>
            <person name="Adam C."/>
            <person name="Daum C."/>
            <person name="Floudas D."/>
            <person name="Sun H."/>
            <person name="Yadav J.S."/>
            <person name="Pangilinan J."/>
            <person name="Larsson K.H."/>
            <person name="Matsuura K."/>
            <person name="Barry K."/>
            <person name="Labutti K."/>
            <person name="Kuo R."/>
            <person name="Ohm R.A."/>
            <person name="Bhattacharya S.S."/>
            <person name="Shirouzu T."/>
            <person name="Yoshinaga Y."/>
            <person name="Martin F.M."/>
            <person name="Grigoriev I.V."/>
            <person name="Hibbett D.S."/>
        </authorList>
    </citation>
    <scope>NUCLEOTIDE SEQUENCE [LARGE SCALE GENOMIC DNA]</scope>
    <source>
        <strain evidence="2 3">HHB14362 ss-1</strain>
    </source>
</reference>
<dbReference type="InParanoid" id="A0A165R1F2"/>
<feature type="compositionally biased region" description="Basic and acidic residues" evidence="1">
    <location>
        <begin position="141"/>
        <end position="158"/>
    </location>
</feature>
<sequence>MVVARSVLHCQVVERQVNRSHPCSTSSGDHNQDGSDFECIYATSGRRREQGQGHGELEAGTLERLKMACGAMKLGGSGGELMPNIKLASHWEVYPNLNVPASPTIKEFDSKDSFPLLCILASSLSEDKLPPSPSKPAASEQEGKSNKMERDSKPSTGKEEDEPSTAEVAAPIPRQPGAIPPTIPKHMPSLSRTSTATSTSSSIPATPTEPLTPSIPQVAVPSKLQPAPPGPPVSELHILYTTKPLSQPASLPPTLVPSPSHPLSLKAQQCLAQSHIDAVLASYDEAQVHIDSVIRKYEMRRQEGLVRLMASREDVSPKI</sequence>
<accession>A0A165R1F2</accession>
<dbReference type="OrthoDB" id="10552670at2759"/>
<gene>
    <name evidence="2" type="ORF">NEOLEDRAFT_1136793</name>
</gene>
<keyword evidence="3" id="KW-1185">Reference proteome</keyword>
<evidence type="ECO:0000313" key="2">
    <source>
        <dbReference type="EMBL" id="KZT23173.1"/>
    </source>
</evidence>
<proteinExistence type="predicted"/>
<name>A0A165R1F2_9AGAM</name>
<organism evidence="2 3">
    <name type="scientific">Neolentinus lepideus HHB14362 ss-1</name>
    <dbReference type="NCBI Taxonomy" id="1314782"/>
    <lineage>
        <taxon>Eukaryota</taxon>
        <taxon>Fungi</taxon>
        <taxon>Dikarya</taxon>
        <taxon>Basidiomycota</taxon>
        <taxon>Agaricomycotina</taxon>
        <taxon>Agaricomycetes</taxon>
        <taxon>Gloeophyllales</taxon>
        <taxon>Gloeophyllaceae</taxon>
        <taxon>Neolentinus</taxon>
    </lineage>
</organism>
<protein>
    <submittedName>
        <fullName evidence="2">Uncharacterized protein</fullName>
    </submittedName>
</protein>
<dbReference type="EMBL" id="KV425587">
    <property type="protein sequence ID" value="KZT23173.1"/>
    <property type="molecule type" value="Genomic_DNA"/>
</dbReference>
<evidence type="ECO:0000313" key="3">
    <source>
        <dbReference type="Proteomes" id="UP000076761"/>
    </source>
</evidence>
<dbReference type="AlphaFoldDB" id="A0A165R1F2"/>
<evidence type="ECO:0000256" key="1">
    <source>
        <dbReference type="SAM" id="MobiDB-lite"/>
    </source>
</evidence>